<feature type="domain" description="Gp5/Type VI secretion system Vgr protein OB-fold" evidence="1">
    <location>
        <begin position="22"/>
        <end position="92"/>
    </location>
</feature>
<evidence type="ECO:0000313" key="2">
    <source>
        <dbReference type="EMBL" id="GLT20532.1"/>
    </source>
</evidence>
<evidence type="ECO:0000259" key="1">
    <source>
        <dbReference type="Pfam" id="PF04717"/>
    </source>
</evidence>
<name>A0ABQ6F750_9VIBR</name>
<dbReference type="Gene3D" id="2.40.50.230">
    <property type="entry name" value="Gp5 N-terminal domain"/>
    <property type="match status" value="1"/>
</dbReference>
<dbReference type="Pfam" id="PF04717">
    <property type="entry name" value="Phage_base_V"/>
    <property type="match status" value="1"/>
</dbReference>
<dbReference type="InterPro" id="IPR037026">
    <property type="entry name" value="Vgr_OB-fold_dom_sf"/>
</dbReference>
<proteinExistence type="predicted"/>
<dbReference type="InterPro" id="IPR006531">
    <property type="entry name" value="Gp5/Vgr_OB"/>
</dbReference>
<comment type="caution">
    <text evidence="2">The sequence shown here is derived from an EMBL/GenBank/DDBJ whole genome shotgun (WGS) entry which is preliminary data.</text>
</comment>
<dbReference type="RefSeq" id="WP_284194360.1">
    <property type="nucleotide sequence ID" value="NZ_BSPW01000124.1"/>
</dbReference>
<keyword evidence="3" id="KW-1185">Reference proteome</keyword>
<reference evidence="3" key="1">
    <citation type="journal article" date="2019" name="Int. J. Syst. Evol. Microbiol.">
        <title>The Global Catalogue of Microorganisms (GCM) 10K type strain sequencing project: providing services to taxonomists for standard genome sequencing and annotation.</title>
        <authorList>
            <consortium name="The Broad Institute Genomics Platform"/>
            <consortium name="The Broad Institute Genome Sequencing Center for Infectious Disease"/>
            <person name="Wu L."/>
            <person name="Ma J."/>
        </authorList>
    </citation>
    <scope>NUCLEOTIDE SEQUENCE [LARGE SCALE GENOMIC DNA]</scope>
    <source>
        <strain evidence="3">NBRC 108723</strain>
    </source>
</reference>
<dbReference type="NCBIfam" id="TIGR01644">
    <property type="entry name" value="phage_P2_V"/>
    <property type="match status" value="1"/>
</dbReference>
<dbReference type="Gene3D" id="6.20.150.10">
    <property type="match status" value="1"/>
</dbReference>
<accession>A0ABQ6F750</accession>
<dbReference type="InterPro" id="IPR013046">
    <property type="entry name" value="GpV/Gp45"/>
</dbReference>
<protein>
    <recommendedName>
        <fullName evidence="1">Gp5/Type VI secretion system Vgr protein OB-fold domain-containing protein</fullName>
    </recommendedName>
</protein>
<sequence length="221" mass="24374">MAVDTLYEISQIQRRLANCIREGRIHAVQNEPPRVKVEYDKDENGKPVHTCWLRYFEERAGHVIKWNPPKVGESCMLFSPGGDLRLGVAVLGLNNVTNPAADVNPNVHKSVFDDGANFSYDRLLHHLAINLLAGTAEINGDTLTLNIDIIHNGDYLHNGDLVHFGNTDQTGEITASSNITSKASITGVTVSDATGSIQAMRTIYNGHKHEPEDPVPDKQMR</sequence>
<dbReference type="EMBL" id="BSPW01000124">
    <property type="protein sequence ID" value="GLT20532.1"/>
    <property type="molecule type" value="Genomic_DNA"/>
</dbReference>
<evidence type="ECO:0000313" key="3">
    <source>
        <dbReference type="Proteomes" id="UP001157138"/>
    </source>
</evidence>
<organism evidence="2 3">
    <name type="scientific">Vibrio zhanjiangensis</name>
    <dbReference type="NCBI Taxonomy" id="1046128"/>
    <lineage>
        <taxon>Bacteria</taxon>
        <taxon>Pseudomonadati</taxon>
        <taxon>Pseudomonadota</taxon>
        <taxon>Gammaproteobacteria</taxon>
        <taxon>Vibrionales</taxon>
        <taxon>Vibrionaceae</taxon>
        <taxon>Vibrio</taxon>
    </lineage>
</organism>
<dbReference type="Proteomes" id="UP001157138">
    <property type="component" value="Unassembled WGS sequence"/>
</dbReference>
<gene>
    <name evidence="2" type="ORF">GCM10007938_43170</name>
</gene>